<evidence type="ECO:0000313" key="1">
    <source>
        <dbReference type="EMBL" id="PKK59542.1"/>
    </source>
</evidence>
<organism evidence="1 2">
    <name type="scientific">Rhizophagus irregularis</name>
    <dbReference type="NCBI Taxonomy" id="588596"/>
    <lineage>
        <taxon>Eukaryota</taxon>
        <taxon>Fungi</taxon>
        <taxon>Fungi incertae sedis</taxon>
        <taxon>Mucoromycota</taxon>
        <taxon>Glomeromycotina</taxon>
        <taxon>Glomeromycetes</taxon>
        <taxon>Glomerales</taxon>
        <taxon>Glomeraceae</taxon>
        <taxon>Rhizophagus</taxon>
    </lineage>
</organism>
<dbReference type="EMBL" id="LLXL01003004">
    <property type="protein sequence ID" value="PKK59542.1"/>
    <property type="molecule type" value="Genomic_DNA"/>
</dbReference>
<reference evidence="1 2" key="1">
    <citation type="submission" date="2016-04" db="EMBL/GenBank/DDBJ databases">
        <title>Genome analyses suggest a sexual origin of heterokaryosis in a supposedly ancient asexual fungus.</title>
        <authorList>
            <person name="Ropars J."/>
            <person name="Sedzielewska K."/>
            <person name="Noel J."/>
            <person name="Charron P."/>
            <person name="Farinelli L."/>
            <person name="Marton T."/>
            <person name="Kruger M."/>
            <person name="Pelin A."/>
            <person name="Brachmann A."/>
            <person name="Corradi N."/>
        </authorList>
    </citation>
    <scope>NUCLEOTIDE SEQUENCE [LARGE SCALE GENOMIC DNA]</scope>
    <source>
        <strain evidence="1 2">C2</strain>
    </source>
</reference>
<dbReference type="AlphaFoldDB" id="A0A2N1MD25"/>
<sequence>MGITPSREDFVALEGYAKKSEEEHREIIQNAGIEITENDKEIAQFLEDYKTATNDMIQQKTLEMNEWA</sequence>
<evidence type="ECO:0000313" key="2">
    <source>
        <dbReference type="Proteomes" id="UP000233469"/>
    </source>
</evidence>
<dbReference type="Proteomes" id="UP000233469">
    <property type="component" value="Unassembled WGS sequence"/>
</dbReference>
<protein>
    <submittedName>
        <fullName evidence="1">Uncharacterized protein</fullName>
    </submittedName>
</protein>
<proteinExistence type="predicted"/>
<comment type="caution">
    <text evidence="1">The sequence shown here is derived from an EMBL/GenBank/DDBJ whole genome shotgun (WGS) entry which is preliminary data.</text>
</comment>
<accession>A0A2N1MD25</accession>
<gene>
    <name evidence="1" type="ORF">RhiirC2_794694</name>
</gene>
<name>A0A2N1MD25_9GLOM</name>
<reference evidence="1 2" key="2">
    <citation type="submission" date="2017-10" db="EMBL/GenBank/DDBJ databases">
        <title>Extensive intraspecific genome diversity in a model arbuscular mycorrhizal fungus.</title>
        <authorList>
            <person name="Chen E.C.H."/>
            <person name="Morin E."/>
            <person name="Baudet D."/>
            <person name="Noel J."/>
            <person name="Ndikumana S."/>
            <person name="Charron P."/>
            <person name="St-Onge C."/>
            <person name="Giorgi J."/>
            <person name="Grigoriev I.V."/>
            <person name="Roux C."/>
            <person name="Martin F.M."/>
            <person name="Corradi N."/>
        </authorList>
    </citation>
    <scope>NUCLEOTIDE SEQUENCE [LARGE SCALE GENOMIC DNA]</scope>
    <source>
        <strain evidence="1 2">C2</strain>
    </source>
</reference>